<reference evidence="7" key="2">
    <citation type="submission" date="2025-08" db="UniProtKB">
        <authorList>
            <consortium name="Ensembl"/>
        </authorList>
    </citation>
    <scope>IDENTIFICATION</scope>
</reference>
<reference evidence="7 8" key="1">
    <citation type="journal article" date="2021" name="G3 (Bethesda)">
        <title>Improved contiguity of the threespine stickleback genome using long-read sequencing.</title>
        <authorList>
            <person name="Nath S."/>
            <person name="Shaw D.E."/>
            <person name="White M.A."/>
        </authorList>
    </citation>
    <scope>NUCLEOTIDE SEQUENCE [LARGE SCALE GENOMIC DNA]</scope>
    <source>
        <strain evidence="7 8">Lake Benthic</strain>
    </source>
</reference>
<dbReference type="Pfam" id="PF00622">
    <property type="entry name" value="SPRY"/>
    <property type="match status" value="1"/>
</dbReference>
<evidence type="ECO:0000256" key="4">
    <source>
        <dbReference type="PROSITE-ProRule" id="PRU00024"/>
    </source>
</evidence>
<dbReference type="InterPro" id="IPR058030">
    <property type="entry name" value="TRIM8/14/16/25/29/45/65_CC"/>
</dbReference>
<dbReference type="SMART" id="SM00449">
    <property type="entry name" value="SPRY"/>
    <property type="match status" value="1"/>
</dbReference>
<dbReference type="eggNOG" id="KOG2177">
    <property type="taxonomic scope" value="Eukaryota"/>
</dbReference>
<dbReference type="Pfam" id="PF00643">
    <property type="entry name" value="zf-B_box"/>
    <property type="match status" value="1"/>
</dbReference>
<feature type="domain" description="B box-type" evidence="5">
    <location>
        <begin position="52"/>
        <end position="92"/>
    </location>
</feature>
<evidence type="ECO:0000256" key="3">
    <source>
        <dbReference type="ARBA" id="ARBA00022833"/>
    </source>
</evidence>
<dbReference type="PANTHER" id="PTHR25465">
    <property type="entry name" value="B-BOX DOMAIN CONTAINING"/>
    <property type="match status" value="1"/>
</dbReference>
<evidence type="ECO:0000313" key="7">
    <source>
        <dbReference type="Ensembl" id="ENSGACP00000025082.2"/>
    </source>
</evidence>
<dbReference type="Gene3D" id="2.60.120.920">
    <property type="match status" value="1"/>
</dbReference>
<dbReference type="InterPro" id="IPR003877">
    <property type="entry name" value="SPRY_dom"/>
</dbReference>
<evidence type="ECO:0000259" key="6">
    <source>
        <dbReference type="PROSITE" id="PS50188"/>
    </source>
</evidence>
<reference evidence="7" key="3">
    <citation type="submission" date="2025-09" db="UniProtKB">
        <authorList>
            <consortium name="Ensembl"/>
        </authorList>
    </citation>
    <scope>IDENTIFICATION</scope>
</reference>
<dbReference type="InterPro" id="IPR013320">
    <property type="entry name" value="ConA-like_dom_sf"/>
</dbReference>
<dbReference type="PANTHER" id="PTHR25465:SF5">
    <property type="entry name" value="E3 UBIQUITIN_ISG15 LIGASE TRIM25-RELATED"/>
    <property type="match status" value="1"/>
</dbReference>
<dbReference type="CDD" id="cd19802">
    <property type="entry name" value="Bbox1_TRIM8-like"/>
    <property type="match status" value="1"/>
</dbReference>
<dbReference type="Gene3D" id="4.10.830.40">
    <property type="match status" value="1"/>
</dbReference>
<keyword evidence="2 4" id="KW-0863">Zinc-finger</keyword>
<protein>
    <recommendedName>
        <fullName evidence="9">Tripartite motif-containing protein 16-like</fullName>
    </recommendedName>
</protein>
<dbReference type="PROSITE" id="PS50188">
    <property type="entry name" value="B302_SPRY"/>
    <property type="match status" value="1"/>
</dbReference>
<feature type="domain" description="B30.2/SPRY" evidence="6">
    <location>
        <begin position="269"/>
        <end position="477"/>
    </location>
</feature>
<dbReference type="Ensembl" id="ENSGACT00000025131.2">
    <property type="protein sequence ID" value="ENSGACP00000025082.2"/>
    <property type="gene ID" value="ENSGACG00000018972.2"/>
</dbReference>
<dbReference type="SUPFAM" id="SSF57845">
    <property type="entry name" value="B-box zinc-binding domain"/>
    <property type="match status" value="1"/>
</dbReference>
<keyword evidence="3" id="KW-0862">Zinc</keyword>
<keyword evidence="8" id="KW-1185">Reference proteome</keyword>
<dbReference type="SUPFAM" id="SSF49899">
    <property type="entry name" value="Concanavalin A-like lectins/glucanases"/>
    <property type="match status" value="1"/>
</dbReference>
<dbReference type="InParanoid" id="G3Q5C6"/>
<dbReference type="GO" id="GO:0008270">
    <property type="term" value="F:zinc ion binding"/>
    <property type="evidence" value="ECO:0007669"/>
    <property type="project" value="UniProtKB-KW"/>
</dbReference>
<dbReference type="InterPro" id="IPR001870">
    <property type="entry name" value="B30.2/SPRY"/>
</dbReference>
<dbReference type="SMART" id="SM00336">
    <property type="entry name" value="BBOX"/>
    <property type="match status" value="2"/>
</dbReference>
<dbReference type="InterPro" id="IPR000315">
    <property type="entry name" value="Znf_B-box"/>
</dbReference>
<accession>G3Q5C6</accession>
<name>G3Q5C6_GASAC</name>
<dbReference type="STRING" id="69293.ENSGACP00000025082"/>
<dbReference type="GeneTree" id="ENSGT01150000286931"/>
<dbReference type="OMA" id="FKVCSRT"/>
<evidence type="ECO:0000256" key="2">
    <source>
        <dbReference type="ARBA" id="ARBA00022771"/>
    </source>
</evidence>
<dbReference type="InterPro" id="IPR003879">
    <property type="entry name" value="Butyrophylin_SPRY"/>
</dbReference>
<keyword evidence="1" id="KW-0479">Metal-binding</keyword>
<dbReference type="InterPro" id="IPR043136">
    <property type="entry name" value="B30.2/SPRY_sf"/>
</dbReference>
<dbReference type="AlphaFoldDB" id="G3Q5C6"/>
<dbReference type="Gene3D" id="3.30.160.60">
    <property type="entry name" value="Classic Zinc Finger"/>
    <property type="match status" value="1"/>
</dbReference>
<dbReference type="Pfam" id="PF25600">
    <property type="entry name" value="TRIM_CC"/>
    <property type="match status" value="1"/>
</dbReference>
<evidence type="ECO:0000256" key="1">
    <source>
        <dbReference type="ARBA" id="ARBA00022723"/>
    </source>
</evidence>
<dbReference type="PRINTS" id="PR01407">
    <property type="entry name" value="BUTYPHLNCDUF"/>
</dbReference>
<evidence type="ECO:0000259" key="5">
    <source>
        <dbReference type="PROSITE" id="PS50119"/>
    </source>
</evidence>
<dbReference type="Bgee" id="ENSGACG00000018972">
    <property type="expression patterns" value="Expressed in pharyngeal gill and 9 other cell types or tissues"/>
</dbReference>
<organism evidence="7 8">
    <name type="scientific">Gasterosteus aculeatus aculeatus</name>
    <name type="common">three-spined stickleback</name>
    <dbReference type="NCBI Taxonomy" id="481459"/>
    <lineage>
        <taxon>Eukaryota</taxon>
        <taxon>Metazoa</taxon>
        <taxon>Chordata</taxon>
        <taxon>Craniata</taxon>
        <taxon>Vertebrata</taxon>
        <taxon>Euteleostomi</taxon>
        <taxon>Actinopterygii</taxon>
        <taxon>Neopterygii</taxon>
        <taxon>Teleostei</taxon>
        <taxon>Neoteleostei</taxon>
        <taxon>Acanthomorphata</taxon>
        <taxon>Eupercaria</taxon>
        <taxon>Perciformes</taxon>
        <taxon>Cottioidei</taxon>
        <taxon>Gasterosteales</taxon>
        <taxon>Gasterosteidae</taxon>
        <taxon>Gasterosteus</taxon>
    </lineage>
</organism>
<dbReference type="Proteomes" id="UP000007635">
    <property type="component" value="Chromosome VII"/>
</dbReference>
<dbReference type="CDD" id="cd19769">
    <property type="entry name" value="Bbox2_TRIM16-like"/>
    <property type="match status" value="1"/>
</dbReference>
<dbReference type="InterPro" id="IPR051051">
    <property type="entry name" value="E3_ubiq-ligase_TRIM/RNF"/>
</dbReference>
<proteinExistence type="predicted"/>
<sequence>MWPCDFCSGAGPNKAAMSCLTCMASYCPAHLEPHRSVPVLKKHELVSVSVPLQEKMCAKHNKLMEVYCRTDGKCICYLCVIDEHKGHNTLSSASERAEEQNQLLASQKRVQQRFQERGMEQEALLKLLMDFKSSIEPAEETCDEIFDQMILSVNKRRWEAKQLIGAQREAVVTRAEKLQLQLETEISDMKKRDSDLEQLSHTDDHIHFIQTFQSLSAFCESADLPPVLVFCPQHSLLKPVTDCLSKLRDDMESLLKDAWPTVNAAVSAIEVVSPVPKTREDFLRYCCPLTLDRNAISQYLTISQDNRRATSTYVDRYQYDGLGLYSGSYCNQQLIHPIQHPVPIMQVSCSEGLSERCYWEVSWSGYSWSVGVCYKDRRSKNLVFGTDTQSWSLTCSRNSFSFQHNNKRIALVRCSTSSVGVYLDYQLGALSFYDLSKPMTLLHEEHIKFTEPVHPCFELKSSASQTNLTGHFIEVGKLW</sequence>
<evidence type="ECO:0000313" key="8">
    <source>
        <dbReference type="Proteomes" id="UP000007635"/>
    </source>
</evidence>
<dbReference type="PROSITE" id="PS50119">
    <property type="entry name" value="ZF_BBOX"/>
    <property type="match status" value="1"/>
</dbReference>
<evidence type="ECO:0008006" key="9">
    <source>
        <dbReference type="Google" id="ProtNLM"/>
    </source>
</evidence>